<reference evidence="1" key="1">
    <citation type="submission" date="2022-08" db="EMBL/GenBank/DDBJ databases">
        <title>Genome Sequence of Lecanicillium fungicola.</title>
        <authorList>
            <person name="Buettner E."/>
        </authorList>
    </citation>
    <scope>NUCLEOTIDE SEQUENCE</scope>
    <source>
        <strain evidence="1">Babe33</strain>
    </source>
</reference>
<proteinExistence type="predicted"/>
<organism evidence="1 2">
    <name type="scientific">Zarea fungicola</name>
    <dbReference type="NCBI Taxonomy" id="93591"/>
    <lineage>
        <taxon>Eukaryota</taxon>
        <taxon>Fungi</taxon>
        <taxon>Dikarya</taxon>
        <taxon>Ascomycota</taxon>
        <taxon>Pezizomycotina</taxon>
        <taxon>Sordariomycetes</taxon>
        <taxon>Hypocreomycetidae</taxon>
        <taxon>Hypocreales</taxon>
        <taxon>Cordycipitaceae</taxon>
        <taxon>Zarea</taxon>
    </lineage>
</organism>
<evidence type="ECO:0000313" key="1">
    <source>
        <dbReference type="EMBL" id="KAJ2978049.1"/>
    </source>
</evidence>
<keyword evidence="2" id="KW-1185">Reference proteome</keyword>
<dbReference type="Proteomes" id="UP001143910">
    <property type="component" value="Unassembled WGS sequence"/>
</dbReference>
<comment type="caution">
    <text evidence="1">The sequence shown here is derived from an EMBL/GenBank/DDBJ whole genome shotgun (WGS) entry which is preliminary data.</text>
</comment>
<sequence>MSSIKFVVSALDTIAASRDAQRIKPLGESAKKALDAINEQEQLPDFEIVFAPLQLATRSNNPQLTTTALDCIGKLISYSYFSTQSREQSSEADADRPTPLIERAIDTICDCFQGEATEVEIQLQIVKSLLAAVLNDEIVVHGAGLLKAVRQVYNVFLLSRSTPNQQVAQGTLTQMVGTVFERVKTRLQMKEARLNLGNLKHGSSSDTFDNQDGTNGTGDDVDETGPAPGEEDSAAEETGAKLTLKDLEHRKSFDDSTMGEGPTMVSHIKSSKTPGEAGSSGQGSHAAEDEDELDAEDEIYIRDAYLVFRSFCNLSTKMLPSDQLFDIRGQPMRSKLISLHLIHTVLNNNISVFTSPLCTIKNSKSNEPTSFLQAIKFYLCLSITRNGASSVDKVFEKEIEVILNEIYLALLSQRNAPISQKLYFITILNRLCADPRALVETYLNYDCDQTVDNIYQTIIEDLSKFSTASVPVTALNEQVYEEVRAKTQAASEWQLKTILPPPLTVAHILPQPEPEPDYPKEYAVKRIALEALVEALKSLVNWSASVRPEANASRAERDGKMSTDELRASIDPTASETTSRIETPLPPSTPVLDDDPEHLEKEKARKTALTNAIRKFNFKPKHGIKALIAEGFIPSDSSEDIARFLLKEEKLDKAQIGEYLGEGDQKNIDIMHAFVDSMEFTKRRFVDALRVFLQSFRLPGEAQKIDRFMLKFAERYVLGNPNAFANADTAYVLAYSVILLNTDAHSSKIAKRMTKEEFIKNNRGINDNADLPDEYLNAIYDEIASNEIVLTSERAAAAAAGTVPVQSTGLAAGFGQAFSNVGRDLQREAYVQQSEEISVRSEQLFKNLFKSQRRNTAKTGPKFIPATSFKHVGSMFDVTWMSFFSALSSQLQKAHNIEVSKLCLEGMKLATKIACTFELSTPREAFMSALKNTTNLNNPQEMMAKNIEAVKIILDLGQTEGNVLRESWKDILMCISQLDRLQLISGGVDESAIPDVSKARFMPPPRSETSDSRTSTSSRTRNRQRAGTGSRGFSNEIALESRSDEVVRGVDRIFTNTANLSGDAMVFFAKALTEVSWDEIRVSGSNESPRTYSLQKIVEISYYNMNRVRFEWSNIWGVLGEHFNQVGCHNNMNIVFFALDSLRQLSMRFMEIEELAGFKFQKDFLKPFQHVLANSENVTVKDLVLRCLIQMIQARGDNIRSGWRTMFGVFTVAARETSESIVSLAYENVNQVYKDKFGVVISQGAFTDLIVCLTEFSKNLKFQKKSLAALELLKHTIPKMLKTPECPLSQQPEERPELRAGSSTSVEEGYWFPVLFAFHDVLMTGEDLEVRSNALEYFFATLIKYGGDFTPEFWDILWRQQLYPIFLVLRSRPEMANVLTHEELSVWLSTTMIQALRNMITLFTHYFESLEYMLDRFLELLELCICQENDTISRIGSNCLQQLILKNVTKFSPEHWTKIVGAFCELFERTTAYQLFTAANAASPAALSTPSNGIDFSSTLSPGAETPVNEKSLKINGGDENGNVSDSESMHRPISPRPIDDDTHRPSASAGSHVPVEEFKPASTLQQQPVVVTAARRRFFNRIISRCVLQLLMIETVNELFSNDTVYNHIPSTELLRLMSLLKRSFQFARRFNDDKELRMKLWREGFMKQPPNLLKQESGAAATYVSILFRMFADNAPERLDSRPDIESALVPLCKDIIIGYSALVEESQQRNLAAWRPVVVDVLEGYATFPDDAFKAHLGDFYPITVDLLRRDLTADLRGALLTVLRRVGEVSLGITGMASVAEKRRESVVSVATSEGPVGDREQAARKMLIASNSHDAHKRLEKVDEAKVHEYIRLVHHGEGRPLQQPLASLPRQDLRQGHEVDKAGLGNGLQIKGGETREKTRRRPRQKPDDVAFDGEDLQSVTEADRMRIKLRLRSNPPAPKFVPKASSKQSETANSSVQDDATEDGASSLSPPKKRVVSDSNWMRQKEKKTPNRKVSPSSSKEPDAEKPKPFVLYPTPNPPVSSKIKAWASKIEAPDEYESGSQVGSAASRSVRSKSKYNRLYTDDGSPVTASNDSTVIRDDGIRVRPTTTGSAVSFPGQTYRPPQRRRSKSIAGSGSAKSTLSIITSDVSAPSSEGDKKPVRLRSKSMSADNNDAYAGTPIRAKSKRPAETKNAATRSYISATTAETDSSSHLEDEMSNLSSSLQPESDLDSRLTAKTLADIPGDIPFGHSAFSELDLSGGGVGKYRPKKLNVDRKSSFKGMPQVFKKVMEEGKKIMKDMNEPPRPQAPNKPPSIEKWLSTTVDPFVEGPNEVPPAAIKKQPSKSDSMTTKKAATAKELSSSSKHPQATELSTVESVKRGTEGTTDETETVSDVPLRRRAQTMAAQKRTTKKDASSEQLSDLSTEITDSTATENNTKQATKEAAKVAVKEPVKESSPKAASSTELKRTRAKRSMSSPLKTNKNDFLGMFKNAFSGESAAFSGPSKVHKVEEPRRHELHDQEFSDYTYTTESTLSSKDNESQFTDSTAGGYPPHSHKMAGPRLPPPTKGRHELSTIMSDDGSSAVSSELTATDASSRVTQSLTESSILSESSITSRSRQTSLKKHQSLSKRRVTSHSDLMSVLSLPDQAAVPHGMKNRFRPSLRRKQGVPAGFSEEELMAEFEQDENLYNRELKTLVDGVIPVLLSDVVNNSDATTLFSSGGGSQADAVSKAVVGMGVALERLKNAHKKAPLHDIRRLAHWAHGVVPMYNSYLNAWRLGFQDLVVNLAPVAGQPEDEDSLLDALPRNEHGDIIDANGERVAVAYLMKRPLVRVKHMTKLIKCIDSIVANADTSQLLRDFENLQEKSRRRHREETARIEDENAINTDVSRCRNLRTMDSISPPVINPNLQVNAKDTFSLSFLHSNGQRLECQIELVYRDDPLHLDQPGDLLIRDPGDLKQGKKPYLLFPPVSTQLCSARTGEGNFDMVIMIRGTHKNRTWHELLPLTADDEDQILDWLDLLPLNPVPPRQPEPSLVGDDELQTAQDVPVGVARLTTPRKTGSPRAAAGAVRPQSPLIKSPRSPTTPTRLAEEVTIISPPSSTDTDEEKPSSLPTYNVLNWDENTYQEEDSLLPQPLNIKKSPPPRTGREDGAPPPPAHRSFPSAPEQPHDPNMLAPPELSGGDRIKRRRSSPLKHEYLPSDASGSSSPSPEQSDDDYSDDDLDSLDIPETELGVSITKELPRSALIPPNIESVLSQSDCSVTPSNSASQAGGLYAPRPAIRDTDNTTRFMASLSRWSDRGVWKDLTQQPCAVVVSAGLVEAYAFRPGTGHSSIKLDEQPLIALDLTPLVLIRQSTALDLEVRSSVQMHSRLYETYNGGNFRFRCHSAPECFALYMAVHQARLSNQKFIQLENEARFKGFGEQHDAASDDRAGRRRSWFGRKNSYRSSLRGPPRSQEGESTTHSSTPSASSFLKRLTQSGSMAFNLEHSSLQRQSRGGSGHNSLYTSGSSSASGASPRSPSVSTGNAAGQRAPMDAENIRVRLHLLISSTKWEDCGNCILKISRPPPGWHQALLADHGLEKRITVLSVSKKDDEEPKVLLDAVLGSGCFSAMGSRGIVCGIWEEVKGADGVIGMVPDKGSPGGKIKKWCFQLGTAAEANWVLRMVHQEVLRA</sequence>
<protein>
    <submittedName>
        <fullName evidence="1">Uncharacterized protein</fullName>
    </submittedName>
</protein>
<evidence type="ECO:0000313" key="2">
    <source>
        <dbReference type="Proteomes" id="UP001143910"/>
    </source>
</evidence>
<accession>A0ACC1NGL1</accession>
<name>A0ACC1NGL1_9HYPO</name>
<gene>
    <name evidence="1" type="ORF">NQ176_g4030</name>
</gene>
<dbReference type="EMBL" id="JANJQO010000412">
    <property type="protein sequence ID" value="KAJ2978049.1"/>
    <property type="molecule type" value="Genomic_DNA"/>
</dbReference>